<evidence type="ECO:0000256" key="6">
    <source>
        <dbReference type="PIRNR" id="PIRNR001123"/>
    </source>
</evidence>
<keyword evidence="5 7" id="KW-0378">Hydrolase</keyword>
<comment type="similarity">
    <text evidence="1 6">Belongs to the peptidase M42 family.</text>
</comment>
<dbReference type="RefSeq" id="WP_209465406.1">
    <property type="nucleotide sequence ID" value="NZ_JAGGLG010000003.1"/>
</dbReference>
<name>A0ABS4JQP3_9FIRM</name>
<dbReference type="SUPFAM" id="SSF101821">
    <property type="entry name" value="Aminopeptidase/glucanase lid domain"/>
    <property type="match status" value="1"/>
</dbReference>
<evidence type="ECO:0000256" key="4">
    <source>
        <dbReference type="ARBA" id="ARBA00022723"/>
    </source>
</evidence>
<comment type="caution">
    <text evidence="7">The sequence shown here is derived from an EMBL/GenBank/DDBJ whole genome shotgun (WGS) entry which is preliminary data.</text>
</comment>
<reference evidence="7 8" key="1">
    <citation type="submission" date="2021-03" db="EMBL/GenBank/DDBJ databases">
        <title>Genomic Encyclopedia of Type Strains, Phase IV (KMG-IV): sequencing the most valuable type-strain genomes for metagenomic binning, comparative biology and taxonomic classification.</title>
        <authorList>
            <person name="Goeker M."/>
        </authorList>
    </citation>
    <scope>NUCLEOTIDE SEQUENCE [LARGE SCALE GENOMIC DNA]</scope>
    <source>
        <strain evidence="7 8">DSM 27138</strain>
    </source>
</reference>
<dbReference type="GO" id="GO:0008810">
    <property type="term" value="F:cellulase activity"/>
    <property type="evidence" value="ECO:0007669"/>
    <property type="project" value="UniProtKB-EC"/>
</dbReference>
<protein>
    <submittedName>
        <fullName evidence="7">Endoglucanase</fullName>
        <ecNumber evidence="7">3.2.1.4</ecNumber>
    </submittedName>
</protein>
<keyword evidence="8" id="KW-1185">Reference proteome</keyword>
<dbReference type="EC" id="3.2.1.4" evidence="7"/>
<gene>
    <name evidence="7" type="ORF">J2Z79_000639</name>
</gene>
<evidence type="ECO:0000313" key="7">
    <source>
        <dbReference type="EMBL" id="MBP2017265.1"/>
    </source>
</evidence>
<keyword evidence="7" id="KW-0326">Glycosidase</keyword>
<dbReference type="Gene3D" id="3.40.630.10">
    <property type="entry name" value="Zn peptidases"/>
    <property type="match status" value="1"/>
</dbReference>
<dbReference type="PANTHER" id="PTHR32481">
    <property type="entry name" value="AMINOPEPTIDASE"/>
    <property type="match status" value="1"/>
</dbReference>
<evidence type="ECO:0000256" key="3">
    <source>
        <dbReference type="ARBA" id="ARBA00022670"/>
    </source>
</evidence>
<evidence type="ECO:0000313" key="8">
    <source>
        <dbReference type="Proteomes" id="UP001519289"/>
    </source>
</evidence>
<evidence type="ECO:0000256" key="5">
    <source>
        <dbReference type="ARBA" id="ARBA00022801"/>
    </source>
</evidence>
<evidence type="ECO:0000256" key="1">
    <source>
        <dbReference type="ARBA" id="ARBA00006272"/>
    </source>
</evidence>
<dbReference type="Proteomes" id="UP001519289">
    <property type="component" value="Unassembled WGS sequence"/>
</dbReference>
<dbReference type="SUPFAM" id="SSF53187">
    <property type="entry name" value="Zn-dependent exopeptidases"/>
    <property type="match status" value="1"/>
</dbReference>
<dbReference type="EMBL" id="JAGGLG010000003">
    <property type="protein sequence ID" value="MBP2017265.1"/>
    <property type="molecule type" value="Genomic_DNA"/>
</dbReference>
<organism evidence="7 8">
    <name type="scientific">Symbiobacterium terraclitae</name>
    <dbReference type="NCBI Taxonomy" id="557451"/>
    <lineage>
        <taxon>Bacteria</taxon>
        <taxon>Bacillati</taxon>
        <taxon>Bacillota</taxon>
        <taxon>Clostridia</taxon>
        <taxon>Eubacteriales</taxon>
        <taxon>Symbiobacteriaceae</taxon>
        <taxon>Symbiobacterium</taxon>
    </lineage>
</organism>
<dbReference type="PIRSF" id="PIRSF001123">
    <property type="entry name" value="PepA_GA"/>
    <property type="match status" value="1"/>
</dbReference>
<dbReference type="InterPro" id="IPR023367">
    <property type="entry name" value="Peptidase_M42_dom2"/>
</dbReference>
<dbReference type="InterPro" id="IPR051464">
    <property type="entry name" value="Peptidase_M42_aminopept"/>
</dbReference>
<dbReference type="InterPro" id="IPR008007">
    <property type="entry name" value="Peptidase_M42"/>
</dbReference>
<sequence length="333" mass="34765">MSEKLRERVQQLAAIWGPSGREQRVADALRAMITSYVDEVRSDRFGNLLAVRKGREGGRRVLLSAHMDTPGAIALNVSEKGLIYLAPVGGLKAYHLVGRRVEWGSGATGVLQCEHGDGEVSFKKLFCDIGAASKEEALAKVALGDICTLAGPVEVWGDRLVGPNLDNRLGCAVLLEVAEHLRECPHTVVFAFTSQGEVAPRGAAVAAFGAEPDLALLVDSALSGDQPGVRQVASRLGGGPSLRLKDSGYVAHHGLAERIAAVAEAGAIPLQRAVSPTDSEGRAVVSVGPGVPTAVIDIPVRYQGTGAEMANIRDAHGAADLLLKLLGGSLELG</sequence>
<dbReference type="Pfam" id="PF05343">
    <property type="entry name" value="Peptidase_M42"/>
    <property type="match status" value="1"/>
</dbReference>
<evidence type="ECO:0000256" key="2">
    <source>
        <dbReference type="ARBA" id="ARBA00022438"/>
    </source>
</evidence>
<accession>A0ABS4JQP3</accession>
<keyword evidence="2" id="KW-0031">Aminopeptidase</keyword>
<keyword evidence="3" id="KW-0645">Protease</keyword>
<keyword evidence="4" id="KW-0479">Metal-binding</keyword>
<dbReference type="PANTHER" id="PTHR32481:SF9">
    <property type="entry name" value="ENDOGLUCANASE"/>
    <property type="match status" value="1"/>
</dbReference>
<proteinExistence type="inferred from homology"/>
<dbReference type="Gene3D" id="2.40.30.40">
    <property type="entry name" value="Peptidase M42, domain 2"/>
    <property type="match status" value="1"/>
</dbReference>